<evidence type="ECO:0000256" key="8">
    <source>
        <dbReference type="ARBA" id="ARBA00023054"/>
    </source>
</evidence>
<dbReference type="Pfam" id="PF13476">
    <property type="entry name" value="AAA_23"/>
    <property type="match status" value="1"/>
</dbReference>
<keyword evidence="5" id="KW-0547">Nucleotide-binding</keyword>
<feature type="domain" description="Rad50/SbcC-type AAA" evidence="14">
    <location>
        <begin position="119"/>
        <end position="350"/>
    </location>
</feature>
<keyword evidence="8 12" id="KW-0175">Coiled coil</keyword>
<dbReference type="GO" id="GO:0016887">
    <property type="term" value="F:ATP hydrolysis activity"/>
    <property type="evidence" value="ECO:0007669"/>
    <property type="project" value="InterPro"/>
</dbReference>
<evidence type="ECO:0000256" key="1">
    <source>
        <dbReference type="ARBA" id="ARBA00004123"/>
    </source>
</evidence>
<organism evidence="15 16">
    <name type="scientific">Polysphondylium violaceum</name>
    <dbReference type="NCBI Taxonomy" id="133409"/>
    <lineage>
        <taxon>Eukaryota</taxon>
        <taxon>Amoebozoa</taxon>
        <taxon>Evosea</taxon>
        <taxon>Eumycetozoa</taxon>
        <taxon>Dictyostelia</taxon>
        <taxon>Dictyosteliales</taxon>
        <taxon>Dictyosteliaceae</taxon>
        <taxon>Polysphondylium</taxon>
    </lineage>
</organism>
<dbReference type="GO" id="GO:0003697">
    <property type="term" value="F:single-stranded DNA binding"/>
    <property type="evidence" value="ECO:0007669"/>
    <property type="project" value="TreeGrafter"/>
</dbReference>
<reference evidence="15" key="1">
    <citation type="submission" date="2020-01" db="EMBL/GenBank/DDBJ databases">
        <title>Development of genomics and gene disruption for Polysphondylium violaceum indicates a role for the polyketide synthase stlB in stalk morphogenesis.</title>
        <authorList>
            <person name="Narita B."/>
            <person name="Kawabe Y."/>
            <person name="Kin K."/>
            <person name="Saito T."/>
            <person name="Gibbs R."/>
            <person name="Kuspa A."/>
            <person name="Muzny D."/>
            <person name="Queller D."/>
            <person name="Richards S."/>
            <person name="Strassman J."/>
            <person name="Sucgang R."/>
            <person name="Worley K."/>
            <person name="Schaap P."/>
        </authorList>
    </citation>
    <scope>NUCLEOTIDE SEQUENCE</scope>
    <source>
        <strain evidence="15">QSvi11</strain>
    </source>
</reference>
<name>A0A8J4PTT0_9MYCE</name>
<dbReference type="GO" id="GO:0005634">
    <property type="term" value="C:nucleus"/>
    <property type="evidence" value="ECO:0007669"/>
    <property type="project" value="UniProtKB-SubCell"/>
</dbReference>
<feature type="region of interest" description="Disordered" evidence="13">
    <location>
        <begin position="1"/>
        <end position="111"/>
    </location>
</feature>
<dbReference type="GO" id="GO:0035861">
    <property type="term" value="C:site of double-strand break"/>
    <property type="evidence" value="ECO:0007669"/>
    <property type="project" value="TreeGrafter"/>
</dbReference>
<dbReference type="GO" id="GO:0003684">
    <property type="term" value="F:damaged DNA binding"/>
    <property type="evidence" value="ECO:0007669"/>
    <property type="project" value="TreeGrafter"/>
</dbReference>
<comment type="caution">
    <text evidence="15">The sequence shown here is derived from an EMBL/GenBank/DDBJ whole genome shotgun (WGS) entry which is preliminary data.</text>
</comment>
<dbReference type="Proteomes" id="UP000695562">
    <property type="component" value="Unassembled WGS sequence"/>
</dbReference>
<keyword evidence="11" id="KW-0539">Nucleus</keyword>
<dbReference type="PANTHER" id="PTHR19306">
    <property type="entry name" value="STRUCTURAL MAINTENANCE OF CHROMOSOMES 5,6 SMC5, SMC6"/>
    <property type="match status" value="1"/>
</dbReference>
<evidence type="ECO:0000259" key="14">
    <source>
        <dbReference type="Pfam" id="PF13476"/>
    </source>
</evidence>
<dbReference type="AlphaFoldDB" id="A0A8J4PTT0"/>
<keyword evidence="4" id="KW-0158">Chromosome</keyword>
<evidence type="ECO:0000256" key="11">
    <source>
        <dbReference type="ARBA" id="ARBA00023242"/>
    </source>
</evidence>
<dbReference type="EMBL" id="AJWJ01000201">
    <property type="protein sequence ID" value="KAF2073495.1"/>
    <property type="molecule type" value="Genomic_DNA"/>
</dbReference>
<dbReference type="InterPro" id="IPR027417">
    <property type="entry name" value="P-loop_NTPase"/>
</dbReference>
<evidence type="ECO:0000256" key="12">
    <source>
        <dbReference type="SAM" id="Coils"/>
    </source>
</evidence>
<dbReference type="GO" id="GO:0005524">
    <property type="term" value="F:ATP binding"/>
    <property type="evidence" value="ECO:0007669"/>
    <property type="project" value="UniProtKB-KW"/>
</dbReference>
<evidence type="ECO:0000256" key="13">
    <source>
        <dbReference type="SAM" id="MobiDB-lite"/>
    </source>
</evidence>
<evidence type="ECO:0000256" key="9">
    <source>
        <dbReference type="ARBA" id="ARBA00023172"/>
    </source>
</evidence>
<feature type="coiled-coil region" evidence="12">
    <location>
        <begin position="732"/>
        <end position="949"/>
    </location>
</feature>
<dbReference type="Gene3D" id="1.20.5.170">
    <property type="match status" value="1"/>
</dbReference>
<comment type="similarity">
    <text evidence="3">Belongs to the SMC family. SMC6 subfamily.</text>
</comment>
<dbReference type="OrthoDB" id="10072614at2759"/>
<evidence type="ECO:0000256" key="10">
    <source>
        <dbReference type="ARBA" id="ARBA00023204"/>
    </source>
</evidence>
<comment type="subcellular location">
    <subcellularLocation>
        <location evidence="2">Chromosome</location>
    </subcellularLocation>
    <subcellularLocation>
        <location evidence="1">Nucleus</location>
    </subcellularLocation>
</comment>
<feature type="coiled-coil region" evidence="12">
    <location>
        <begin position="313"/>
        <end position="487"/>
    </location>
</feature>
<evidence type="ECO:0000256" key="6">
    <source>
        <dbReference type="ARBA" id="ARBA00022763"/>
    </source>
</evidence>
<keyword evidence="9" id="KW-0233">DNA recombination</keyword>
<evidence type="ECO:0000256" key="5">
    <source>
        <dbReference type="ARBA" id="ARBA00022741"/>
    </source>
</evidence>
<dbReference type="GO" id="GO:0000724">
    <property type="term" value="P:double-strand break repair via homologous recombination"/>
    <property type="evidence" value="ECO:0007669"/>
    <property type="project" value="TreeGrafter"/>
</dbReference>
<dbReference type="PANTHER" id="PTHR19306:SF6">
    <property type="entry name" value="STRUCTURAL MAINTENANCE OF CHROMOSOMES PROTEIN 6"/>
    <property type="match status" value="1"/>
</dbReference>
<feature type="compositionally biased region" description="Acidic residues" evidence="13">
    <location>
        <begin position="81"/>
        <end position="100"/>
    </location>
</feature>
<evidence type="ECO:0000256" key="3">
    <source>
        <dbReference type="ARBA" id="ARBA00006793"/>
    </source>
</evidence>
<sequence length="1152" mass="132911">MVEKRKVASESDEMTDSRYMNTKADGTNGKKFQKLDDEEEFESSQPQKRQTRKPITEEESDEDERPHRNGKVAPRQKKQEEEEEEEMDEEEEEKDEEEDNSYQNIPQREEPESGIIELISLENFMCHRRFEIKLGNNVNFISGENGSGKSALLVALIITLGAKAGFTNRGHKLTDLIKHEAKQAVIRVKLRNRGSEAYKPELYGDSIIVERTIRKNGGGSGYKLKNSTGEKTISDKFNELSLILEQFNIQIDNPIAILMQDTSRQFLNTSTPSDKYKLFLTATQLDQMTKDYNSTLEHIEQMKTIIGTKNVLIEEMEKKVEKNKQEYMELQHVIDLEKEMVKIKHQLAWLLVTEQERRIEDKKKEITEIDTSLLKTLQAKDKFEDDFRKIEEAIVKVREDTAVVSSEIEKIEAERQKTHEEMSGFTKQENSTKAMIDDLSMKINGFKRREQSHQRALEETRARNARLSNNQKKIEDIEKKKESISQIELHTQNLGSEKESLSNRIAAKEPDIRDSSRAESAIQANIGKLEKQLSTYRASKGDTTRVYGDQIGKLLTLIRSNHRQFSRPPIGPVGLSLKVKDDLWSLAIETACTKTTLRSFIVFSYEDSAMLNKLMSQMNLKLDISIVEHKDSVYDIPRFGHGKVTTMLSVLEADDPNVINFLVDYKKIETLCLAKTRQEGESIIDDPNSGFTDVYMANGANLSKTKRGNIMYTAEKPNSTSTMLRPNFDQIIRQTLEELEESKQLLSQKKRQGAQEKEEVQQWRVKANQIEREINDMQRKKFTLESDIKAIEDTLNVAAEDTAEMEDGIAELQNNIREHQARMEELMESLSEFTDKRSPFLAKIKELTQKKNSVDQQMQKYENTILQHQKQQRTCRIKADGYIQSINQLQHKKNEGMEEIEALSQSLNGDIAKASEICERVEIPDRENRNTLTQKIKNFEKQIEEETRGKKSRAEALATFKESRDSLYSIAKQRDDIQEIIRLLEKNLNERYQKWQRLRSRISQRTGFYFNVFLSRKNYTGSLVFDHKENTLDVNVQLNKMGSKSAESKGDTKGLSGGERSFSTVSLLLSFWETMESPFRAMDEFDVFMDEVNRRISIDLLLSKAKEHKSKQYIFVTPLSLNSINPSPFIYVHKVRPPLRNQSTIIDSSGGN</sequence>
<evidence type="ECO:0000256" key="4">
    <source>
        <dbReference type="ARBA" id="ARBA00022454"/>
    </source>
</evidence>
<keyword evidence="7" id="KW-0067">ATP-binding</keyword>
<accession>A0A8J4PTT0</accession>
<keyword evidence="10" id="KW-0234">DNA repair</keyword>
<evidence type="ECO:0000313" key="16">
    <source>
        <dbReference type="Proteomes" id="UP000695562"/>
    </source>
</evidence>
<proteinExistence type="inferred from homology"/>
<evidence type="ECO:0000256" key="7">
    <source>
        <dbReference type="ARBA" id="ARBA00022840"/>
    </source>
</evidence>
<dbReference type="InterPro" id="IPR038729">
    <property type="entry name" value="Rad50/SbcC_AAA"/>
</dbReference>
<evidence type="ECO:0000313" key="15">
    <source>
        <dbReference type="EMBL" id="KAF2073495.1"/>
    </source>
</evidence>
<evidence type="ECO:0000256" key="2">
    <source>
        <dbReference type="ARBA" id="ARBA00004286"/>
    </source>
</evidence>
<keyword evidence="16" id="KW-1185">Reference proteome</keyword>
<dbReference type="GO" id="GO:0030915">
    <property type="term" value="C:Smc5-Smc6 complex"/>
    <property type="evidence" value="ECO:0007669"/>
    <property type="project" value="TreeGrafter"/>
</dbReference>
<protein>
    <recommendedName>
        <fullName evidence="14">Rad50/SbcC-type AAA domain-containing protein</fullName>
    </recommendedName>
</protein>
<gene>
    <name evidence="15" type="ORF">CYY_005204</name>
</gene>
<keyword evidence="6" id="KW-0227">DNA damage</keyword>
<dbReference type="SUPFAM" id="SSF52540">
    <property type="entry name" value="P-loop containing nucleoside triphosphate hydrolases"/>
    <property type="match status" value="2"/>
</dbReference>
<dbReference type="Gene3D" id="3.40.50.300">
    <property type="entry name" value="P-loop containing nucleotide triphosphate hydrolases"/>
    <property type="match status" value="2"/>
</dbReference>